<keyword evidence="7 8" id="KW-0472">Membrane</keyword>
<evidence type="ECO:0000259" key="9">
    <source>
        <dbReference type="PROSITE" id="PS50928"/>
    </source>
</evidence>
<keyword evidence="5 8" id="KW-0812">Transmembrane</keyword>
<sequence length="293" mass="32101">MMTKEVRSQFWYSDGRRLSGLSTLLLLLPFFAVIAFVFIYPIAQLLLISFLEPHPTLDNYARVVDNPVHARVLMRTLWTAALVTALSAVLGFPVAYYMSRTKGAPAALVAVCVILPLWSSVLVRTAAWSFLFQRNGLINSALMALGLTSQPFKLLYTQSAVVIAMTHVLLPFMILPIYGALRSIPNDYARAAAVLGATRLRTFLEVILPLSLPGVVSGSLLVFLTALGFFITPALLGSPQEMMISTLVSKQIREVLDWPFAAALVGGLTFFVTLLAIVFSKTLRFDRLMGSAS</sequence>
<dbReference type="SUPFAM" id="SSF161098">
    <property type="entry name" value="MetI-like"/>
    <property type="match status" value="1"/>
</dbReference>
<comment type="similarity">
    <text evidence="2">Belongs to the binding-protein-dependent transport system permease family. CysTW subfamily.</text>
</comment>
<dbReference type="PANTHER" id="PTHR42929:SF5">
    <property type="entry name" value="ABC TRANSPORTER PERMEASE PROTEIN"/>
    <property type="match status" value="1"/>
</dbReference>
<comment type="subcellular location">
    <subcellularLocation>
        <location evidence="1 8">Cell membrane</location>
        <topology evidence="1 8">Multi-pass membrane protein</topology>
    </subcellularLocation>
</comment>
<dbReference type="EMBL" id="ADOU02000004">
    <property type="protein sequence ID" value="KGJ69082.1"/>
    <property type="molecule type" value="Genomic_DNA"/>
</dbReference>
<dbReference type="InterPro" id="IPR035906">
    <property type="entry name" value="MetI-like_sf"/>
</dbReference>
<keyword evidence="3 8" id="KW-0813">Transport</keyword>
<feature type="transmembrane region" description="Helical" evidence="8">
    <location>
        <begin position="106"/>
        <end position="131"/>
    </location>
</feature>
<feature type="transmembrane region" description="Helical" evidence="8">
    <location>
        <begin position="202"/>
        <end position="235"/>
    </location>
</feature>
<feature type="transmembrane region" description="Helical" evidence="8">
    <location>
        <begin position="255"/>
        <end position="279"/>
    </location>
</feature>
<evidence type="ECO:0000256" key="3">
    <source>
        <dbReference type="ARBA" id="ARBA00022448"/>
    </source>
</evidence>
<protein>
    <submittedName>
        <fullName evidence="10">Putative Spermidine/putrescine transport system permease protein potB</fullName>
    </submittedName>
</protein>
<evidence type="ECO:0000313" key="11">
    <source>
        <dbReference type="Proteomes" id="UP000024900"/>
    </source>
</evidence>
<evidence type="ECO:0000256" key="4">
    <source>
        <dbReference type="ARBA" id="ARBA00022475"/>
    </source>
</evidence>
<dbReference type="GO" id="GO:0055085">
    <property type="term" value="P:transmembrane transport"/>
    <property type="evidence" value="ECO:0007669"/>
    <property type="project" value="InterPro"/>
</dbReference>
<organism evidence="10 11">
    <name type="scientific">Bradyrhizobium diazoefficiens SEMIA 5080</name>
    <dbReference type="NCBI Taxonomy" id="754504"/>
    <lineage>
        <taxon>Bacteria</taxon>
        <taxon>Pseudomonadati</taxon>
        <taxon>Pseudomonadota</taxon>
        <taxon>Alphaproteobacteria</taxon>
        <taxon>Hyphomicrobiales</taxon>
        <taxon>Nitrobacteraceae</taxon>
        <taxon>Bradyrhizobium</taxon>
    </lineage>
</organism>
<proteinExistence type="inferred from homology"/>
<evidence type="ECO:0000313" key="10">
    <source>
        <dbReference type="EMBL" id="KGJ69082.1"/>
    </source>
</evidence>
<keyword evidence="6 8" id="KW-1133">Transmembrane helix</keyword>
<evidence type="ECO:0000256" key="2">
    <source>
        <dbReference type="ARBA" id="ARBA00007069"/>
    </source>
</evidence>
<comment type="caution">
    <text evidence="10">The sequence shown here is derived from an EMBL/GenBank/DDBJ whole genome shotgun (WGS) entry which is preliminary data.</text>
</comment>
<dbReference type="Pfam" id="PF00528">
    <property type="entry name" value="BPD_transp_1"/>
    <property type="match status" value="1"/>
</dbReference>
<dbReference type="GO" id="GO:0005886">
    <property type="term" value="C:plasma membrane"/>
    <property type="evidence" value="ECO:0007669"/>
    <property type="project" value="UniProtKB-SubCell"/>
</dbReference>
<dbReference type="Gene3D" id="1.10.3720.10">
    <property type="entry name" value="MetI-like"/>
    <property type="match status" value="1"/>
</dbReference>
<dbReference type="AlphaFoldDB" id="A0A837CIW5"/>
<dbReference type="Proteomes" id="UP000024900">
    <property type="component" value="Unassembled WGS sequence"/>
</dbReference>
<reference evidence="10 11" key="1">
    <citation type="journal article" date="2014" name="BMC Genomics">
        <title>Comparative genomics of Bradyrhizobium japonicum CPAC 15 and Bradyrhizobium diazoefficiens CPAC 7: elite model strains for understanding symbiotic performance with soybean.</title>
        <authorList>
            <person name="Siqueira A.F."/>
            <person name="Ormeno-Orrillo E."/>
            <person name="Souza R.C."/>
            <person name="Rodrigues E.P."/>
            <person name="Almeida L.G."/>
            <person name="Barcellos F.G."/>
            <person name="Batista J.S."/>
            <person name="Nakatami A.S."/>
            <person name="Martinez-Romero E."/>
            <person name="Vasconcelos A.T."/>
            <person name="Hungria M."/>
        </authorList>
    </citation>
    <scope>NUCLEOTIDE SEQUENCE [LARGE SCALE GENOMIC DNA]</scope>
    <source>
        <strain evidence="10 11">SEMIA 5080</strain>
    </source>
</reference>
<evidence type="ECO:0000256" key="5">
    <source>
        <dbReference type="ARBA" id="ARBA00022692"/>
    </source>
</evidence>
<feature type="domain" description="ABC transmembrane type-1" evidence="9">
    <location>
        <begin position="73"/>
        <end position="281"/>
    </location>
</feature>
<name>A0A837CIW5_9BRAD</name>
<feature type="transmembrane region" description="Helical" evidence="8">
    <location>
        <begin position="21"/>
        <end position="43"/>
    </location>
</feature>
<keyword evidence="4" id="KW-1003">Cell membrane</keyword>
<evidence type="ECO:0000256" key="8">
    <source>
        <dbReference type="RuleBase" id="RU363032"/>
    </source>
</evidence>
<evidence type="ECO:0000256" key="6">
    <source>
        <dbReference type="ARBA" id="ARBA00022989"/>
    </source>
</evidence>
<feature type="transmembrane region" description="Helical" evidence="8">
    <location>
        <begin position="160"/>
        <end position="181"/>
    </location>
</feature>
<accession>A0A837CIW5</accession>
<dbReference type="CDD" id="cd06261">
    <property type="entry name" value="TM_PBP2"/>
    <property type="match status" value="1"/>
</dbReference>
<dbReference type="PANTHER" id="PTHR42929">
    <property type="entry name" value="INNER MEMBRANE ABC TRANSPORTER PERMEASE PROTEIN YDCU-RELATED-RELATED"/>
    <property type="match status" value="1"/>
</dbReference>
<dbReference type="PROSITE" id="PS50928">
    <property type="entry name" value="ABC_TM1"/>
    <property type="match status" value="1"/>
</dbReference>
<evidence type="ECO:0000256" key="1">
    <source>
        <dbReference type="ARBA" id="ARBA00004651"/>
    </source>
</evidence>
<feature type="transmembrane region" description="Helical" evidence="8">
    <location>
        <begin position="77"/>
        <end position="99"/>
    </location>
</feature>
<dbReference type="InterPro" id="IPR000515">
    <property type="entry name" value="MetI-like"/>
</dbReference>
<evidence type="ECO:0000256" key="7">
    <source>
        <dbReference type="ARBA" id="ARBA00023136"/>
    </source>
</evidence>
<gene>
    <name evidence="10" type="ORF">BJA5080_00017</name>
</gene>